<sequence length="538" mass="58204">MTAPASPARTGDPLVPYPADAVRRYREAGLWGSRTIPQEFRAVAARYPERDAVVALDGRMTYAELDLRTDRLAAGLAALGLRPGDPVLFQVTNRLESVVAWYGVLKAGLVPVATLAAHRGHEIGEISRRVGAVAHLVEPGGRFDLVAFAHEQQRDHPTLRHVLVLGELPDADPVPADGPVPPDDGDPDGVAVHQLSGGTTGVPKVIPRRHAEYWYNAAAYARTWGWTPDSRVAHLIPIIHNAGIVCAVHAVHSVGGCLVLGSPDLDESLPLMAREAVTQVLLGHVHYRAADHPDFDAAATSLTRVILSGAKVPPRLFDALEARGLWSGQLFGMGEGMFLATRPDAPRRARLETVGTALSPLDEVRILEPDSEEVADGVGELCCRGPYTLPGYYDAAEHNERAFTGDGFYRTGDLAAWVEIDGERYVSIEGRIKDLINRGGEKINAEEVELLLLRHPRVSGVAVVPMPDPRLGERTCAYVVVDGPELSLAEVQEHFAALDVAKFKWPERIEHLAEIPRTLVGKIDKKALAADITAKVSS</sequence>
<dbReference type="RefSeq" id="WP_344422043.1">
    <property type="nucleotide sequence ID" value="NZ_BAAAQK010000019.1"/>
</dbReference>
<keyword evidence="4" id="KW-1185">Reference proteome</keyword>
<organism evidence="3 4">
    <name type="scientific">Pseudonocardia ailaonensis</name>
    <dbReference type="NCBI Taxonomy" id="367279"/>
    <lineage>
        <taxon>Bacteria</taxon>
        <taxon>Bacillati</taxon>
        <taxon>Actinomycetota</taxon>
        <taxon>Actinomycetes</taxon>
        <taxon>Pseudonocardiales</taxon>
        <taxon>Pseudonocardiaceae</taxon>
        <taxon>Pseudonocardia</taxon>
    </lineage>
</organism>
<evidence type="ECO:0000313" key="4">
    <source>
        <dbReference type="Proteomes" id="UP001500449"/>
    </source>
</evidence>
<dbReference type="InterPro" id="IPR050237">
    <property type="entry name" value="ATP-dep_AMP-bd_enzyme"/>
</dbReference>
<accession>A0ABN2NDS6</accession>
<dbReference type="Pfam" id="PF00501">
    <property type="entry name" value="AMP-binding"/>
    <property type="match status" value="1"/>
</dbReference>
<keyword evidence="3" id="KW-0436">Ligase</keyword>
<dbReference type="Pfam" id="PF13193">
    <property type="entry name" value="AMP-binding_C"/>
    <property type="match status" value="1"/>
</dbReference>
<dbReference type="Gene3D" id="3.30.300.30">
    <property type="match status" value="1"/>
</dbReference>
<protein>
    <submittedName>
        <fullName evidence="3">Yersiniabactin biosynthesis salycil-AMP ligase YbtE</fullName>
    </submittedName>
</protein>
<comment type="caution">
    <text evidence="3">The sequence shown here is derived from an EMBL/GenBank/DDBJ whole genome shotgun (WGS) entry which is preliminary data.</text>
</comment>
<evidence type="ECO:0000313" key="3">
    <source>
        <dbReference type="EMBL" id="GAA1864317.1"/>
    </source>
</evidence>
<dbReference type="PANTHER" id="PTHR43767:SF1">
    <property type="entry name" value="NONRIBOSOMAL PEPTIDE SYNTHASE PES1 (EUROFUNG)-RELATED"/>
    <property type="match status" value="1"/>
</dbReference>
<dbReference type="InterPro" id="IPR045851">
    <property type="entry name" value="AMP-bd_C_sf"/>
</dbReference>
<reference evidence="3 4" key="1">
    <citation type="journal article" date="2019" name="Int. J. Syst. Evol. Microbiol.">
        <title>The Global Catalogue of Microorganisms (GCM) 10K type strain sequencing project: providing services to taxonomists for standard genome sequencing and annotation.</title>
        <authorList>
            <consortium name="The Broad Institute Genomics Platform"/>
            <consortium name="The Broad Institute Genome Sequencing Center for Infectious Disease"/>
            <person name="Wu L."/>
            <person name="Ma J."/>
        </authorList>
    </citation>
    <scope>NUCLEOTIDE SEQUENCE [LARGE SCALE GENOMIC DNA]</scope>
    <source>
        <strain evidence="3 4">JCM 16009</strain>
    </source>
</reference>
<dbReference type="SUPFAM" id="SSF56801">
    <property type="entry name" value="Acetyl-CoA synthetase-like"/>
    <property type="match status" value="1"/>
</dbReference>
<dbReference type="EMBL" id="BAAAQK010000019">
    <property type="protein sequence ID" value="GAA1864317.1"/>
    <property type="molecule type" value="Genomic_DNA"/>
</dbReference>
<gene>
    <name evidence="3" type="primary">ybtE</name>
    <name evidence="3" type="ORF">GCM10009836_50830</name>
</gene>
<feature type="domain" description="AMP-dependent synthetase/ligase" evidence="1">
    <location>
        <begin position="40"/>
        <end position="393"/>
    </location>
</feature>
<dbReference type="Proteomes" id="UP001500449">
    <property type="component" value="Unassembled WGS sequence"/>
</dbReference>
<dbReference type="GO" id="GO:0016874">
    <property type="term" value="F:ligase activity"/>
    <property type="evidence" value="ECO:0007669"/>
    <property type="project" value="UniProtKB-KW"/>
</dbReference>
<dbReference type="InterPro" id="IPR000873">
    <property type="entry name" value="AMP-dep_synth/lig_dom"/>
</dbReference>
<evidence type="ECO:0000259" key="1">
    <source>
        <dbReference type="Pfam" id="PF00501"/>
    </source>
</evidence>
<dbReference type="Gene3D" id="3.40.50.12780">
    <property type="entry name" value="N-terminal domain of ligase-like"/>
    <property type="match status" value="1"/>
</dbReference>
<name>A0ABN2NDS6_9PSEU</name>
<dbReference type="PANTHER" id="PTHR43767">
    <property type="entry name" value="LONG-CHAIN-FATTY-ACID--COA LIGASE"/>
    <property type="match status" value="1"/>
</dbReference>
<proteinExistence type="predicted"/>
<evidence type="ECO:0000259" key="2">
    <source>
        <dbReference type="Pfam" id="PF13193"/>
    </source>
</evidence>
<dbReference type="InterPro" id="IPR042099">
    <property type="entry name" value="ANL_N_sf"/>
</dbReference>
<dbReference type="InterPro" id="IPR025110">
    <property type="entry name" value="AMP-bd_C"/>
</dbReference>
<feature type="domain" description="AMP-binding enzyme C-terminal" evidence="2">
    <location>
        <begin position="447"/>
        <end position="522"/>
    </location>
</feature>